<feature type="region of interest" description="Disordered" evidence="1">
    <location>
        <begin position="289"/>
        <end position="308"/>
    </location>
</feature>
<dbReference type="AlphaFoldDB" id="A0AAV0BHW8"/>
<keyword evidence="3" id="KW-1185">Reference proteome</keyword>
<evidence type="ECO:0000313" key="3">
    <source>
        <dbReference type="Proteomes" id="UP001153365"/>
    </source>
</evidence>
<evidence type="ECO:0000256" key="1">
    <source>
        <dbReference type="SAM" id="MobiDB-lite"/>
    </source>
</evidence>
<gene>
    <name evidence="2" type="ORF">PPACK8108_LOCUS20075</name>
</gene>
<dbReference type="Proteomes" id="UP001153365">
    <property type="component" value="Unassembled WGS sequence"/>
</dbReference>
<proteinExistence type="predicted"/>
<name>A0AAV0BHW8_PHAPC</name>
<evidence type="ECO:0000313" key="2">
    <source>
        <dbReference type="EMBL" id="CAH7685533.1"/>
    </source>
</evidence>
<feature type="region of interest" description="Disordered" evidence="1">
    <location>
        <begin position="244"/>
        <end position="281"/>
    </location>
</feature>
<protein>
    <submittedName>
        <fullName evidence="2">Uncharacterized protein</fullName>
    </submittedName>
</protein>
<feature type="compositionally biased region" description="Polar residues" evidence="1">
    <location>
        <begin position="244"/>
        <end position="254"/>
    </location>
</feature>
<comment type="caution">
    <text evidence="2">The sequence shown here is derived from an EMBL/GenBank/DDBJ whole genome shotgun (WGS) entry which is preliminary data.</text>
</comment>
<dbReference type="EMBL" id="CALTRL010005729">
    <property type="protein sequence ID" value="CAH7685533.1"/>
    <property type="molecule type" value="Genomic_DNA"/>
</dbReference>
<organism evidence="2 3">
    <name type="scientific">Phakopsora pachyrhizi</name>
    <name type="common">Asian soybean rust disease fungus</name>
    <dbReference type="NCBI Taxonomy" id="170000"/>
    <lineage>
        <taxon>Eukaryota</taxon>
        <taxon>Fungi</taxon>
        <taxon>Dikarya</taxon>
        <taxon>Basidiomycota</taxon>
        <taxon>Pucciniomycotina</taxon>
        <taxon>Pucciniomycetes</taxon>
        <taxon>Pucciniales</taxon>
        <taxon>Phakopsoraceae</taxon>
        <taxon>Phakopsora</taxon>
    </lineage>
</organism>
<reference evidence="2" key="1">
    <citation type="submission" date="2022-06" db="EMBL/GenBank/DDBJ databases">
        <authorList>
            <consortium name="SYNGENTA / RWTH Aachen University"/>
        </authorList>
    </citation>
    <scope>NUCLEOTIDE SEQUENCE</scope>
</reference>
<accession>A0AAV0BHW8</accession>
<sequence length="327" mass="35846">MSKLDGKPDDVHDEEYHTMIEGMLSNKEFRKTLPAGLVEQYYDLTCGYSRPDQFGPAPSSFSESDNLNLFNGNLITILINATKKATNATAAILGNHNETTNPGTFLSASTVAMAPHPNSSPGLPIDPNRDLVKWRSAPRPSSLQQNGEIVHEEENGGKKDLTSKIVKVLPVHEVMCPFTGLAGDIDSSKILFLSISRGPLVYCIRARGLMDKLFMEEMVMERVRAGGCQVLIDDQLAKQLGVTTGTDDQISRPSVTPIKDSIGHHPPNKQVGNGGKRLTKQWDCPETDYADHHKLDPDPDSLNTPPHNILNFKSTSLDYVQTKPSSS</sequence>